<keyword evidence="2" id="KW-1185">Reference proteome</keyword>
<dbReference type="RefSeq" id="WP_066772380.1">
    <property type="nucleotide sequence ID" value="NZ_BMIP01000001.1"/>
</dbReference>
<evidence type="ECO:0008006" key="3">
    <source>
        <dbReference type="Google" id="ProtNLM"/>
    </source>
</evidence>
<organism evidence="1 2">
    <name type="scientific">Croceicoccus mobilis</name>
    <dbReference type="NCBI Taxonomy" id="1703339"/>
    <lineage>
        <taxon>Bacteria</taxon>
        <taxon>Pseudomonadati</taxon>
        <taxon>Pseudomonadota</taxon>
        <taxon>Alphaproteobacteria</taxon>
        <taxon>Sphingomonadales</taxon>
        <taxon>Erythrobacteraceae</taxon>
        <taxon>Croceicoccus</taxon>
    </lineage>
</organism>
<comment type="caution">
    <text evidence="1">The sequence shown here is derived from an EMBL/GenBank/DDBJ whole genome shotgun (WGS) entry which is preliminary data.</text>
</comment>
<dbReference type="CDD" id="cd00130">
    <property type="entry name" value="PAS"/>
    <property type="match status" value="1"/>
</dbReference>
<dbReference type="EMBL" id="BMIP01000001">
    <property type="protein sequence ID" value="GGD55954.1"/>
    <property type="molecule type" value="Genomic_DNA"/>
</dbReference>
<proteinExistence type="predicted"/>
<reference evidence="1" key="1">
    <citation type="journal article" date="2014" name="Int. J. Syst. Evol. Microbiol.">
        <title>Complete genome sequence of Corynebacterium casei LMG S-19264T (=DSM 44701T), isolated from a smear-ripened cheese.</title>
        <authorList>
            <consortium name="US DOE Joint Genome Institute (JGI-PGF)"/>
            <person name="Walter F."/>
            <person name="Albersmeier A."/>
            <person name="Kalinowski J."/>
            <person name="Ruckert C."/>
        </authorList>
    </citation>
    <scope>NUCLEOTIDE SEQUENCE</scope>
    <source>
        <strain evidence="1">CGMCC 1.15360</strain>
    </source>
</reference>
<sequence>MTSPNGNFHEVGIDDLFFSTTDKKGVIAQANRVFCDYARSAREQLIGAPHNIIRHPDMPGGVFRLMWEMIGRGKPICAYVLNLAGDGSSYWAFATVTPMAGGYISVRSRPCNDHVRTLVAEIYQRVRAIEIGVMDKGESPARAARIGESALIEELKTLGYESYDEFMADCLPAEISARAAAGAAVPSRPGASGNNRVLLDSVADMEGLIAALAGDLSNADALASDLDMQVSQTLDSLGALEETLAKAGEIARANEDDAPVLASATPALEQQCHQVAETMRTVLTHADAMCALRHQLRFHVGLGQMQAETVCRFAIATIDGKEDPETSAHATESLISVLSGGVASLQTSLGEDREKVAEMVGEVALAESNLRKTGLLLGRWVEMVKKFRLDHEMGDILPTLTSTLDRLGDNLAALHETAEKFSSSTVGFDAQRLSDRMNQALGCSAALV</sequence>
<dbReference type="AlphaFoldDB" id="A0A917DQ37"/>
<dbReference type="Proteomes" id="UP000612349">
    <property type="component" value="Unassembled WGS sequence"/>
</dbReference>
<evidence type="ECO:0000313" key="2">
    <source>
        <dbReference type="Proteomes" id="UP000612349"/>
    </source>
</evidence>
<gene>
    <name evidence="1" type="ORF">GCM10010990_01410</name>
</gene>
<evidence type="ECO:0000313" key="1">
    <source>
        <dbReference type="EMBL" id="GGD55954.1"/>
    </source>
</evidence>
<dbReference type="SUPFAM" id="SSF55785">
    <property type="entry name" value="PYP-like sensor domain (PAS domain)"/>
    <property type="match status" value="1"/>
</dbReference>
<protein>
    <recommendedName>
        <fullName evidence="3">Chemotaxis protein</fullName>
    </recommendedName>
</protein>
<dbReference type="Gene3D" id="3.30.450.20">
    <property type="entry name" value="PAS domain"/>
    <property type="match status" value="1"/>
</dbReference>
<accession>A0A917DQ37</accession>
<name>A0A917DQ37_9SPHN</name>
<dbReference type="OrthoDB" id="9765776at2"/>
<dbReference type="InterPro" id="IPR035965">
    <property type="entry name" value="PAS-like_dom_sf"/>
</dbReference>
<dbReference type="InterPro" id="IPR000014">
    <property type="entry name" value="PAS"/>
</dbReference>
<reference evidence="1" key="2">
    <citation type="submission" date="2020-09" db="EMBL/GenBank/DDBJ databases">
        <authorList>
            <person name="Sun Q."/>
            <person name="Zhou Y."/>
        </authorList>
    </citation>
    <scope>NUCLEOTIDE SEQUENCE</scope>
    <source>
        <strain evidence="1">CGMCC 1.15360</strain>
    </source>
</reference>